<dbReference type="Gene3D" id="1.20.1050.10">
    <property type="match status" value="1"/>
</dbReference>
<dbReference type="PROSITE" id="PS50405">
    <property type="entry name" value="GST_CTER"/>
    <property type="match status" value="1"/>
</dbReference>
<dbReference type="SFLD" id="SFLDG00358">
    <property type="entry name" value="Main_(cytGST)"/>
    <property type="match status" value="1"/>
</dbReference>
<dbReference type="InterPro" id="IPR004046">
    <property type="entry name" value="GST_C"/>
</dbReference>
<reference evidence="3 4" key="1">
    <citation type="submission" date="2019-01" db="EMBL/GenBank/DDBJ databases">
        <authorList>
            <person name="Chen W.-M."/>
        </authorList>
    </citation>
    <scope>NUCLEOTIDE SEQUENCE [LARGE SCALE GENOMIC DNA]</scope>
    <source>
        <strain evidence="3 4">CCP-6</strain>
    </source>
</reference>
<dbReference type="PANTHER" id="PTHR44051:SF2">
    <property type="entry name" value="HYPOTHETICAL GLUTATHIONE S-TRANSFERASE LIKE PROTEIN"/>
    <property type="match status" value="1"/>
</dbReference>
<dbReference type="AlphaFoldDB" id="A0A437MLU0"/>
<dbReference type="RefSeq" id="WP_127785054.1">
    <property type="nucleotide sequence ID" value="NZ_SACL01000001.1"/>
</dbReference>
<accession>A0A437MLU0</accession>
<dbReference type="SUPFAM" id="SSF47616">
    <property type="entry name" value="GST C-terminal domain-like"/>
    <property type="match status" value="1"/>
</dbReference>
<dbReference type="InterPro" id="IPR010987">
    <property type="entry name" value="Glutathione-S-Trfase_C-like"/>
</dbReference>
<dbReference type="OrthoDB" id="9810080at2"/>
<dbReference type="InterPro" id="IPR036249">
    <property type="entry name" value="Thioredoxin-like_sf"/>
</dbReference>
<evidence type="ECO:0000313" key="3">
    <source>
        <dbReference type="EMBL" id="RVT98582.1"/>
    </source>
</evidence>
<name>A0A437MLU0_9PROT</name>
<evidence type="ECO:0000259" key="2">
    <source>
        <dbReference type="PROSITE" id="PS50405"/>
    </source>
</evidence>
<dbReference type="GO" id="GO:0016740">
    <property type="term" value="F:transferase activity"/>
    <property type="evidence" value="ECO:0007669"/>
    <property type="project" value="UniProtKB-KW"/>
</dbReference>
<dbReference type="PANTHER" id="PTHR44051">
    <property type="entry name" value="GLUTATHIONE S-TRANSFERASE-RELATED"/>
    <property type="match status" value="1"/>
</dbReference>
<feature type="domain" description="GST N-terminal" evidence="1">
    <location>
        <begin position="2"/>
        <end position="81"/>
    </location>
</feature>
<dbReference type="PROSITE" id="PS50404">
    <property type="entry name" value="GST_NTER"/>
    <property type="match status" value="1"/>
</dbReference>
<organism evidence="3 4">
    <name type="scientific">Rhodovarius crocodyli</name>
    <dbReference type="NCBI Taxonomy" id="1979269"/>
    <lineage>
        <taxon>Bacteria</taxon>
        <taxon>Pseudomonadati</taxon>
        <taxon>Pseudomonadota</taxon>
        <taxon>Alphaproteobacteria</taxon>
        <taxon>Acetobacterales</taxon>
        <taxon>Roseomonadaceae</taxon>
        <taxon>Rhodovarius</taxon>
    </lineage>
</organism>
<protein>
    <submittedName>
        <fullName evidence="3">Glutathione S-transferase</fullName>
    </submittedName>
</protein>
<sequence>MTELTLHGGALSGHVHRVMLLARMLGVAIRMEPAPPAVRQSDAFRAMNPLGQIPVLQDGALVLSDSNAIMVYLMRRYGAGSAWIPTDPVLEAEMQRWLSLAAGELAFGPARARLVLQFGIAEDLPHAQAIAARLLGFMQRHLAGRDWLVGSTPSIADLALASYVAVAPEGGVSLAPYPAVTAWLSRLRALPGWFDMPAGPNPVEAAA</sequence>
<dbReference type="InterPro" id="IPR004045">
    <property type="entry name" value="Glutathione_S-Trfase_N"/>
</dbReference>
<proteinExistence type="predicted"/>
<dbReference type="Proteomes" id="UP000282957">
    <property type="component" value="Unassembled WGS sequence"/>
</dbReference>
<gene>
    <name evidence="3" type="ORF">EOD42_00235</name>
</gene>
<comment type="caution">
    <text evidence="3">The sequence shown here is derived from an EMBL/GenBank/DDBJ whole genome shotgun (WGS) entry which is preliminary data.</text>
</comment>
<dbReference type="InterPro" id="IPR036282">
    <property type="entry name" value="Glutathione-S-Trfase_C_sf"/>
</dbReference>
<dbReference type="CDD" id="cd03206">
    <property type="entry name" value="GST_C_7"/>
    <property type="match status" value="1"/>
</dbReference>
<keyword evidence="3" id="KW-0808">Transferase</keyword>
<keyword evidence="4" id="KW-1185">Reference proteome</keyword>
<evidence type="ECO:0000313" key="4">
    <source>
        <dbReference type="Proteomes" id="UP000282957"/>
    </source>
</evidence>
<dbReference type="SFLD" id="SFLDS00019">
    <property type="entry name" value="Glutathione_Transferase_(cytos"/>
    <property type="match status" value="1"/>
</dbReference>
<dbReference type="EMBL" id="SACL01000001">
    <property type="protein sequence ID" value="RVT98582.1"/>
    <property type="molecule type" value="Genomic_DNA"/>
</dbReference>
<dbReference type="Pfam" id="PF00043">
    <property type="entry name" value="GST_C"/>
    <property type="match status" value="1"/>
</dbReference>
<dbReference type="Gene3D" id="3.40.30.10">
    <property type="entry name" value="Glutaredoxin"/>
    <property type="match status" value="1"/>
</dbReference>
<dbReference type="Pfam" id="PF13417">
    <property type="entry name" value="GST_N_3"/>
    <property type="match status" value="1"/>
</dbReference>
<feature type="domain" description="GST C-terminal" evidence="2">
    <location>
        <begin position="87"/>
        <end position="207"/>
    </location>
</feature>
<dbReference type="InterPro" id="IPR040079">
    <property type="entry name" value="Glutathione_S-Trfase"/>
</dbReference>
<evidence type="ECO:0000259" key="1">
    <source>
        <dbReference type="PROSITE" id="PS50404"/>
    </source>
</evidence>
<dbReference type="SUPFAM" id="SSF52833">
    <property type="entry name" value="Thioredoxin-like"/>
    <property type="match status" value="1"/>
</dbReference>